<dbReference type="SMART" id="SM00248">
    <property type="entry name" value="ANK"/>
    <property type="match status" value="1"/>
</dbReference>
<keyword evidence="2 3" id="KW-0040">ANK repeat</keyword>
<dbReference type="PROSITE" id="PS50297">
    <property type="entry name" value="ANK_REP_REGION"/>
    <property type="match status" value="1"/>
</dbReference>
<keyword evidence="1" id="KW-0677">Repeat</keyword>
<evidence type="ECO:0000256" key="2">
    <source>
        <dbReference type="ARBA" id="ARBA00023043"/>
    </source>
</evidence>
<dbReference type="RefSeq" id="WP_112588812.1">
    <property type="nucleotide sequence ID" value="NZ_PYAA01000044.1"/>
</dbReference>
<proteinExistence type="predicted"/>
<accession>A0A328N1E4</accession>
<name>A0A328N1E4_9ACTN</name>
<gene>
    <name evidence="4" type="ORF">LAH08_05930</name>
</gene>
<evidence type="ECO:0000313" key="4">
    <source>
        <dbReference type="EMBL" id="RAN94095.1"/>
    </source>
</evidence>
<dbReference type="InterPro" id="IPR036770">
    <property type="entry name" value="Ankyrin_rpt-contain_sf"/>
</dbReference>
<dbReference type="EMBL" id="PYAA01000044">
    <property type="protein sequence ID" value="RAN94095.1"/>
    <property type="molecule type" value="Genomic_DNA"/>
</dbReference>
<dbReference type="Gene3D" id="1.25.40.20">
    <property type="entry name" value="Ankyrin repeat-containing domain"/>
    <property type="match status" value="1"/>
</dbReference>
<dbReference type="PANTHER" id="PTHR24189:SF50">
    <property type="entry name" value="ANKYRIN REPEAT AND SOCS BOX PROTEIN 2"/>
    <property type="match status" value="1"/>
</dbReference>
<dbReference type="Proteomes" id="UP000248966">
    <property type="component" value="Unassembled WGS sequence"/>
</dbReference>
<dbReference type="Pfam" id="PF12796">
    <property type="entry name" value="Ank_2"/>
    <property type="match status" value="1"/>
</dbReference>
<protein>
    <submittedName>
        <fullName evidence="4">Uncharacterized protein</fullName>
    </submittedName>
</protein>
<dbReference type="SUPFAM" id="SSF48403">
    <property type="entry name" value="Ankyrin repeat"/>
    <property type="match status" value="1"/>
</dbReference>
<organism evidence="4 5">
    <name type="scientific">Micromonospora noduli</name>
    <dbReference type="NCBI Taxonomy" id="709876"/>
    <lineage>
        <taxon>Bacteria</taxon>
        <taxon>Bacillati</taxon>
        <taxon>Actinomycetota</taxon>
        <taxon>Actinomycetes</taxon>
        <taxon>Micromonosporales</taxon>
        <taxon>Micromonosporaceae</taxon>
        <taxon>Micromonospora</taxon>
    </lineage>
</organism>
<feature type="repeat" description="ANK" evidence="3">
    <location>
        <begin position="61"/>
        <end position="93"/>
    </location>
</feature>
<reference evidence="4 5" key="1">
    <citation type="submission" date="2018-03" db="EMBL/GenBank/DDBJ databases">
        <title>Defining the species Micromonospora saelicesensis and Micromonospora noduli under the framework of genomics.</title>
        <authorList>
            <person name="Riesco R."/>
            <person name="Trujillo M.E."/>
        </authorList>
    </citation>
    <scope>NUCLEOTIDE SEQUENCE [LARGE SCALE GENOMIC DNA]</scope>
    <source>
        <strain evidence="4 5">LAH08</strain>
    </source>
</reference>
<evidence type="ECO:0000313" key="5">
    <source>
        <dbReference type="Proteomes" id="UP000248966"/>
    </source>
</evidence>
<dbReference type="InterPro" id="IPR002110">
    <property type="entry name" value="Ankyrin_rpt"/>
</dbReference>
<sequence>MQFEEAAEAADEATMRSMLSADPGLCDRHADLVTRMAEARNWSTVRLLIELGFGVNGVTAAGATALHHAAAAGELSIARLLVEHGADHTAREPGFNAQPAGWAQYFKKREIQKYLESLA</sequence>
<dbReference type="AlphaFoldDB" id="A0A328N1E4"/>
<dbReference type="PROSITE" id="PS50088">
    <property type="entry name" value="ANK_REPEAT"/>
    <property type="match status" value="1"/>
</dbReference>
<comment type="caution">
    <text evidence="4">The sequence shown here is derived from an EMBL/GenBank/DDBJ whole genome shotgun (WGS) entry which is preliminary data.</text>
</comment>
<dbReference type="InterPro" id="IPR050745">
    <property type="entry name" value="Multifunctional_regulatory"/>
</dbReference>
<evidence type="ECO:0000256" key="1">
    <source>
        <dbReference type="ARBA" id="ARBA00022737"/>
    </source>
</evidence>
<evidence type="ECO:0000256" key="3">
    <source>
        <dbReference type="PROSITE-ProRule" id="PRU00023"/>
    </source>
</evidence>
<dbReference type="PANTHER" id="PTHR24189">
    <property type="entry name" value="MYOTROPHIN"/>
    <property type="match status" value="1"/>
</dbReference>